<reference evidence="1" key="1">
    <citation type="submission" date="2021-12" db="EMBL/GenBank/DDBJ databases">
        <title>Comparative genomics, transcriptomics and evolutionary studies reveal genomic signatures of adaptation to plant cell wall in hemibiotrophic fungi.</title>
        <authorList>
            <consortium name="DOE Joint Genome Institute"/>
            <person name="Baroncelli R."/>
            <person name="Diaz J.F."/>
            <person name="Benocci T."/>
            <person name="Peng M."/>
            <person name="Battaglia E."/>
            <person name="Haridas S."/>
            <person name="Andreopoulos W."/>
            <person name="Labutti K."/>
            <person name="Pangilinan J."/>
            <person name="Floch G.L."/>
            <person name="Makela M.R."/>
            <person name="Henrissat B."/>
            <person name="Grigoriev I.V."/>
            <person name="Crouch J.A."/>
            <person name="De Vries R.P."/>
            <person name="Sukno S.A."/>
            <person name="Thon M.R."/>
        </authorList>
    </citation>
    <scope>NUCLEOTIDE SEQUENCE</scope>
    <source>
        <strain evidence="1">CBS 112980</strain>
    </source>
</reference>
<dbReference type="RefSeq" id="XP_060368477.1">
    <property type="nucleotide sequence ID" value="XM_060507516.1"/>
</dbReference>
<gene>
    <name evidence="1" type="ORF">BDZ83DRAFT_609141</name>
</gene>
<evidence type="ECO:0000313" key="1">
    <source>
        <dbReference type="EMBL" id="KAK1728422.1"/>
    </source>
</evidence>
<sequence length="57" mass="6228">MVRTQLCNCALGNRGGEVECGFLFEVRSDKAWSNNARSLVCCVVYCVASLRVGVFVP</sequence>
<dbReference type="Proteomes" id="UP001244207">
    <property type="component" value="Unassembled WGS sequence"/>
</dbReference>
<comment type="caution">
    <text evidence="1">The sequence shown here is derived from an EMBL/GenBank/DDBJ whole genome shotgun (WGS) entry which is preliminary data.</text>
</comment>
<organism evidence="1 2">
    <name type="scientific">Glomerella acutata</name>
    <name type="common">Colletotrichum acutatum</name>
    <dbReference type="NCBI Taxonomy" id="27357"/>
    <lineage>
        <taxon>Eukaryota</taxon>
        <taxon>Fungi</taxon>
        <taxon>Dikarya</taxon>
        <taxon>Ascomycota</taxon>
        <taxon>Pezizomycotina</taxon>
        <taxon>Sordariomycetes</taxon>
        <taxon>Hypocreomycetidae</taxon>
        <taxon>Glomerellales</taxon>
        <taxon>Glomerellaceae</taxon>
        <taxon>Colletotrichum</taxon>
        <taxon>Colletotrichum acutatum species complex</taxon>
    </lineage>
</organism>
<accession>A0AAD8UT92</accession>
<name>A0AAD8UT92_GLOAC</name>
<protein>
    <submittedName>
        <fullName evidence="1">Uncharacterized protein</fullName>
    </submittedName>
</protein>
<proteinExistence type="predicted"/>
<evidence type="ECO:0000313" key="2">
    <source>
        <dbReference type="Proteomes" id="UP001244207"/>
    </source>
</evidence>
<dbReference type="EMBL" id="JAHMHS010000017">
    <property type="protein sequence ID" value="KAK1728422.1"/>
    <property type="molecule type" value="Genomic_DNA"/>
</dbReference>
<dbReference type="GeneID" id="85391415"/>
<keyword evidence="2" id="KW-1185">Reference proteome</keyword>
<dbReference type="AlphaFoldDB" id="A0AAD8UT92"/>